<evidence type="ECO:0000256" key="5">
    <source>
        <dbReference type="SAM" id="Coils"/>
    </source>
</evidence>
<keyword evidence="2 4" id="KW-0863">Zinc-finger</keyword>
<dbReference type="SUPFAM" id="SSF57850">
    <property type="entry name" value="RING/U-box"/>
    <property type="match status" value="1"/>
</dbReference>
<evidence type="ECO:0000313" key="8">
    <source>
        <dbReference type="Proteomes" id="UP000295070"/>
    </source>
</evidence>
<dbReference type="SUPFAM" id="SSF57845">
    <property type="entry name" value="B-box zinc-binding domain"/>
    <property type="match status" value="1"/>
</dbReference>
<dbReference type="Gene3D" id="3.30.40.10">
    <property type="entry name" value="Zinc/RING finger domain, C3HC4 (zinc finger)"/>
    <property type="match status" value="1"/>
</dbReference>
<dbReference type="STRING" id="8167.A0A484CCR8"/>
<dbReference type="GO" id="GO:0008270">
    <property type="term" value="F:zinc ion binding"/>
    <property type="evidence" value="ECO:0007669"/>
    <property type="project" value="UniProtKB-KW"/>
</dbReference>
<dbReference type="InterPro" id="IPR058030">
    <property type="entry name" value="TRIM8/14/16/25/29/45/65_CC"/>
</dbReference>
<protein>
    <recommendedName>
        <fullName evidence="6">RING-type domain-containing protein</fullName>
    </recommendedName>
</protein>
<dbReference type="Proteomes" id="UP000295070">
    <property type="component" value="Chromosome 19"/>
</dbReference>
<dbReference type="PROSITE" id="PS50089">
    <property type="entry name" value="ZF_RING_2"/>
    <property type="match status" value="1"/>
</dbReference>
<dbReference type="InterPro" id="IPR027370">
    <property type="entry name" value="Znf-RING_euk"/>
</dbReference>
<dbReference type="SMART" id="SM00184">
    <property type="entry name" value="RING"/>
    <property type="match status" value="1"/>
</dbReference>
<keyword evidence="8" id="KW-1185">Reference proteome</keyword>
<dbReference type="InterPro" id="IPR051051">
    <property type="entry name" value="E3_ubiq-ligase_TRIM/RNF"/>
</dbReference>
<feature type="coiled-coil region" evidence="5">
    <location>
        <begin position="279"/>
        <end position="310"/>
    </location>
</feature>
<proteinExistence type="predicted"/>
<sequence length="381" mass="43583">MSQTDTNNDSDMSLQVCDCGWSNVTTYNELKIHQTEMGCKPKGVKVDESKQDLKLVVYTPLNTDMASARPSPSETVSMETHLKCSICMCLFVDPVTTACGHSFCKECLDRNCEYNDRLCPLCKQILRRTPEVNIVLRSIAEQVKKTQEEDAKLKGHKLVEPVENLDERACLKHGRPLELYSRKKERCICVLCLEEDQEEVVPIEDEWVKKKAKLKNTKGELQEKIVKRKSWVDETSSSLQSCKDQLENEWWDIENVFTAVIAIVEEAHAAAHKPVQDRREVVEKEAKDIQLKLEAEINRLEKTISELDDIAALDDHILFLQSYPSLQDLNNLKDSTEVDLDTSLSFGTMRKTTTTMLEQIQQKLENLTSIELQRVPKFTGM</sequence>
<feature type="domain" description="RING-type" evidence="6">
    <location>
        <begin position="84"/>
        <end position="123"/>
    </location>
</feature>
<dbReference type="Pfam" id="PF13445">
    <property type="entry name" value="zf-RING_UBOX"/>
    <property type="match status" value="1"/>
</dbReference>
<dbReference type="PROSITE" id="PS00518">
    <property type="entry name" value="ZF_RING_1"/>
    <property type="match status" value="1"/>
</dbReference>
<reference evidence="7 8" key="1">
    <citation type="submission" date="2019-01" db="EMBL/GenBank/DDBJ databases">
        <title>A chromosome-scale genome assembly of the yellow perch, Perca flavescens.</title>
        <authorList>
            <person name="Feron R."/>
            <person name="Morvezen R."/>
            <person name="Bestin A."/>
            <person name="Haffray P."/>
            <person name="Klopp C."/>
            <person name="Zahm M."/>
            <person name="Cabau C."/>
            <person name="Roques C."/>
            <person name="Donnadieu C."/>
            <person name="Bouchez O."/>
            <person name="Christie M."/>
            <person name="Larson W."/>
            <person name="Guiguen Y."/>
        </authorList>
    </citation>
    <scope>NUCLEOTIDE SEQUENCE [LARGE SCALE GENOMIC DNA]</scope>
    <source>
        <strain evidence="7">YP-PL-M2</strain>
        <tissue evidence="7">Blood</tissue>
    </source>
</reference>
<dbReference type="PANTHER" id="PTHR25465">
    <property type="entry name" value="B-BOX DOMAIN CONTAINING"/>
    <property type="match status" value="1"/>
</dbReference>
<evidence type="ECO:0000256" key="4">
    <source>
        <dbReference type="PROSITE-ProRule" id="PRU00175"/>
    </source>
</evidence>
<dbReference type="PANTHER" id="PTHR25465:SF49">
    <property type="entry name" value="BLOODTHIRSTY-RELATED GENE FAMILY, MEMBER 1-RELATED"/>
    <property type="match status" value="1"/>
</dbReference>
<evidence type="ECO:0000313" key="7">
    <source>
        <dbReference type="EMBL" id="TDG99577.1"/>
    </source>
</evidence>
<dbReference type="InterPro" id="IPR013083">
    <property type="entry name" value="Znf_RING/FYVE/PHD"/>
</dbReference>
<dbReference type="InterPro" id="IPR001841">
    <property type="entry name" value="Znf_RING"/>
</dbReference>
<dbReference type="Gene3D" id="3.30.160.60">
    <property type="entry name" value="Classic Zinc Finger"/>
    <property type="match status" value="1"/>
</dbReference>
<evidence type="ECO:0000259" key="6">
    <source>
        <dbReference type="PROSITE" id="PS50089"/>
    </source>
</evidence>
<name>A0A484CCR8_PERFV</name>
<gene>
    <name evidence="7" type="ORF">EPR50_G00195620</name>
</gene>
<keyword evidence="3" id="KW-0862">Zinc</keyword>
<organism evidence="7 8">
    <name type="scientific">Perca flavescens</name>
    <name type="common">American yellow perch</name>
    <name type="synonym">Morone flavescens</name>
    <dbReference type="NCBI Taxonomy" id="8167"/>
    <lineage>
        <taxon>Eukaryota</taxon>
        <taxon>Metazoa</taxon>
        <taxon>Chordata</taxon>
        <taxon>Craniata</taxon>
        <taxon>Vertebrata</taxon>
        <taxon>Euteleostomi</taxon>
        <taxon>Actinopterygii</taxon>
        <taxon>Neopterygii</taxon>
        <taxon>Teleostei</taxon>
        <taxon>Neoteleostei</taxon>
        <taxon>Acanthomorphata</taxon>
        <taxon>Eupercaria</taxon>
        <taxon>Perciformes</taxon>
        <taxon>Percoidei</taxon>
        <taxon>Percidae</taxon>
        <taxon>Percinae</taxon>
        <taxon>Perca</taxon>
    </lineage>
</organism>
<evidence type="ECO:0000256" key="3">
    <source>
        <dbReference type="ARBA" id="ARBA00022833"/>
    </source>
</evidence>
<dbReference type="Pfam" id="PF25600">
    <property type="entry name" value="TRIM_CC"/>
    <property type="match status" value="1"/>
</dbReference>
<keyword evidence="1" id="KW-0479">Metal-binding</keyword>
<dbReference type="EMBL" id="SCKG01000019">
    <property type="protein sequence ID" value="TDG99577.1"/>
    <property type="molecule type" value="Genomic_DNA"/>
</dbReference>
<keyword evidence="5" id="KW-0175">Coiled coil</keyword>
<comment type="caution">
    <text evidence="7">The sequence shown here is derived from an EMBL/GenBank/DDBJ whole genome shotgun (WGS) entry which is preliminary data.</text>
</comment>
<accession>A0A484CCR8</accession>
<dbReference type="InterPro" id="IPR017907">
    <property type="entry name" value="Znf_RING_CS"/>
</dbReference>
<dbReference type="AlphaFoldDB" id="A0A484CCR8"/>
<evidence type="ECO:0000256" key="2">
    <source>
        <dbReference type="ARBA" id="ARBA00022771"/>
    </source>
</evidence>
<evidence type="ECO:0000256" key="1">
    <source>
        <dbReference type="ARBA" id="ARBA00022723"/>
    </source>
</evidence>